<protein>
    <submittedName>
        <fullName evidence="2">Uncharacterized protein</fullName>
    </submittedName>
</protein>
<keyword evidence="1" id="KW-0472">Membrane</keyword>
<organism evidence="2">
    <name type="scientific">marine sediment metagenome</name>
    <dbReference type="NCBI Taxonomy" id="412755"/>
    <lineage>
        <taxon>unclassified sequences</taxon>
        <taxon>metagenomes</taxon>
        <taxon>ecological metagenomes</taxon>
    </lineage>
</organism>
<sequence>MSDKKLKTLLADVVRLADKHGPRSEEVRKFLTANKNIPEFAELASALILLREDEIINNCEHLFTRKKVRNKSYISFGLAVLCIVILVAVYYLVVLV</sequence>
<evidence type="ECO:0000256" key="1">
    <source>
        <dbReference type="SAM" id="Phobius"/>
    </source>
</evidence>
<accession>A0A0F9LIM1</accession>
<evidence type="ECO:0000313" key="2">
    <source>
        <dbReference type="EMBL" id="KKM93268.1"/>
    </source>
</evidence>
<name>A0A0F9LIM1_9ZZZZ</name>
<keyword evidence="1" id="KW-1133">Transmembrane helix</keyword>
<dbReference type="AlphaFoldDB" id="A0A0F9LIM1"/>
<comment type="caution">
    <text evidence="2">The sequence shown here is derived from an EMBL/GenBank/DDBJ whole genome shotgun (WGS) entry which is preliminary data.</text>
</comment>
<feature type="transmembrane region" description="Helical" evidence="1">
    <location>
        <begin position="73"/>
        <end position="93"/>
    </location>
</feature>
<gene>
    <name evidence="2" type="ORF">LCGC14_1210050</name>
</gene>
<dbReference type="EMBL" id="LAZR01006288">
    <property type="protein sequence ID" value="KKM93268.1"/>
    <property type="molecule type" value="Genomic_DNA"/>
</dbReference>
<reference evidence="2" key="1">
    <citation type="journal article" date="2015" name="Nature">
        <title>Complex archaea that bridge the gap between prokaryotes and eukaryotes.</title>
        <authorList>
            <person name="Spang A."/>
            <person name="Saw J.H."/>
            <person name="Jorgensen S.L."/>
            <person name="Zaremba-Niedzwiedzka K."/>
            <person name="Martijn J."/>
            <person name="Lind A.E."/>
            <person name="van Eijk R."/>
            <person name="Schleper C."/>
            <person name="Guy L."/>
            <person name="Ettema T.J."/>
        </authorList>
    </citation>
    <scope>NUCLEOTIDE SEQUENCE</scope>
</reference>
<proteinExistence type="predicted"/>
<keyword evidence="1" id="KW-0812">Transmembrane</keyword>